<dbReference type="GO" id="GO:0008299">
    <property type="term" value="P:isoprenoid biosynthetic process"/>
    <property type="evidence" value="ECO:0007669"/>
    <property type="project" value="UniProtKB-UniRule"/>
</dbReference>
<dbReference type="PANTHER" id="PTHR43665">
    <property type="entry name" value="ISOPENTENYL-DIPHOSPHATE DELTA-ISOMERASE"/>
    <property type="match status" value="1"/>
</dbReference>
<keyword evidence="14" id="KW-1185">Reference proteome</keyword>
<dbReference type="Gene3D" id="3.20.20.70">
    <property type="entry name" value="Aldolase class I"/>
    <property type="match status" value="1"/>
</dbReference>
<dbReference type="PIRSF" id="PIRSF003314">
    <property type="entry name" value="IPP_isomerase"/>
    <property type="match status" value="1"/>
</dbReference>
<dbReference type="GO" id="GO:0010181">
    <property type="term" value="F:FMN binding"/>
    <property type="evidence" value="ECO:0007669"/>
    <property type="project" value="UniProtKB-UniRule"/>
</dbReference>
<dbReference type="PANTHER" id="PTHR43665:SF1">
    <property type="entry name" value="ISOPENTENYL-DIPHOSPHATE DELTA-ISOMERASE"/>
    <property type="match status" value="1"/>
</dbReference>
<feature type="binding site" evidence="11">
    <location>
        <position position="162"/>
    </location>
    <ligand>
        <name>substrate</name>
    </ligand>
</feature>
<evidence type="ECO:0000259" key="12">
    <source>
        <dbReference type="Pfam" id="PF01070"/>
    </source>
</evidence>
<proteinExistence type="inferred from homology"/>
<dbReference type="InterPro" id="IPR013785">
    <property type="entry name" value="Aldolase_TIM"/>
</dbReference>
<keyword evidence="6 11" id="KW-0460">Magnesium</keyword>
<comment type="catalytic activity">
    <reaction evidence="11">
        <text>isopentenyl diphosphate = dimethylallyl diphosphate</text>
        <dbReference type="Rhea" id="RHEA:23284"/>
        <dbReference type="ChEBI" id="CHEBI:57623"/>
        <dbReference type="ChEBI" id="CHEBI:128769"/>
        <dbReference type="EC" id="5.3.3.2"/>
    </reaction>
</comment>
<dbReference type="InterPro" id="IPR000262">
    <property type="entry name" value="FMN-dep_DH"/>
</dbReference>
<dbReference type="CDD" id="cd02811">
    <property type="entry name" value="IDI-2_FMN"/>
    <property type="match status" value="1"/>
</dbReference>
<accession>A0A0A2SP95</accession>
<dbReference type="GO" id="GO:0005737">
    <property type="term" value="C:cytoplasm"/>
    <property type="evidence" value="ECO:0007669"/>
    <property type="project" value="UniProtKB-SubCell"/>
</dbReference>
<feature type="binding site" evidence="11">
    <location>
        <position position="68"/>
    </location>
    <ligand>
        <name>FMN</name>
        <dbReference type="ChEBI" id="CHEBI:58210"/>
    </ligand>
</feature>
<evidence type="ECO:0000256" key="5">
    <source>
        <dbReference type="ARBA" id="ARBA00022723"/>
    </source>
</evidence>
<feature type="binding site" evidence="11">
    <location>
        <position position="128"/>
    </location>
    <ligand>
        <name>FMN</name>
        <dbReference type="ChEBI" id="CHEBI:58210"/>
    </ligand>
</feature>
<protein>
    <recommendedName>
        <fullName evidence="11">Isopentenyl-diphosphate delta-isomerase</fullName>
        <shortName evidence="11">IPP isomerase</shortName>
        <ecNumber evidence="11">5.3.3.2</ecNumber>
    </recommendedName>
    <alternativeName>
        <fullName evidence="11">Isopentenyl diphosphate:dimethylallyl diphosphate isomerase</fullName>
    </alternativeName>
    <alternativeName>
        <fullName evidence="11">Isopentenyl pyrophosphate isomerase</fullName>
    </alternativeName>
    <alternativeName>
        <fullName evidence="11">Type 2 isopentenyl diphosphate isomerase</fullName>
        <shortName evidence="11">IDI-2</shortName>
    </alternativeName>
</protein>
<evidence type="ECO:0000256" key="10">
    <source>
        <dbReference type="ARBA" id="ARBA00025810"/>
    </source>
</evidence>
<evidence type="ECO:0000256" key="6">
    <source>
        <dbReference type="ARBA" id="ARBA00022842"/>
    </source>
</evidence>
<dbReference type="HAMAP" id="MF_00354">
    <property type="entry name" value="Idi_2"/>
    <property type="match status" value="1"/>
</dbReference>
<comment type="function">
    <text evidence="11">Involved in the biosynthesis of isoprenoids. Catalyzes the 1,3-allylic rearrangement of the homoallylic substrate isopentenyl (IPP) to its allylic isomer, dimethylallyl diphosphate (DMAPP).</text>
</comment>
<keyword evidence="7 11" id="KW-0521">NADP</keyword>
<evidence type="ECO:0000313" key="14">
    <source>
        <dbReference type="Proteomes" id="UP000054422"/>
    </source>
</evidence>
<reference evidence="13 14" key="1">
    <citation type="submission" date="2014-05" db="EMBL/GenBank/DDBJ databases">
        <authorList>
            <person name="Rizzardi K."/>
            <person name="Winiecka-Krusnell J."/>
            <person name="Ramliden M."/>
            <person name="Alm E."/>
            <person name="Andersson S."/>
            <person name="Byfors S."/>
        </authorList>
    </citation>
    <scope>NUCLEOTIDE SEQUENCE [LARGE SCALE GENOMIC DNA]</scope>
    <source>
        <strain evidence="13 14">LEGN</strain>
    </source>
</reference>
<comment type="similarity">
    <text evidence="11">Belongs to the IPP isomerase type 2 family.</text>
</comment>
<feature type="binding site" evidence="11">
    <location>
        <position position="219"/>
    </location>
    <ligand>
        <name>FMN</name>
        <dbReference type="ChEBI" id="CHEBI:58210"/>
    </ligand>
</feature>
<dbReference type="OrthoDB" id="9795032at2"/>
<feature type="binding site" evidence="11">
    <location>
        <begin position="296"/>
        <end position="297"/>
    </location>
    <ligand>
        <name>FMN</name>
        <dbReference type="ChEBI" id="CHEBI:58210"/>
    </ligand>
</feature>
<keyword evidence="9 11" id="KW-0413">Isomerase</keyword>
<feature type="domain" description="FMN-dependent dehydrogenase" evidence="12">
    <location>
        <begin position="175"/>
        <end position="339"/>
    </location>
</feature>
<feature type="binding site" evidence="11">
    <location>
        <position position="99"/>
    </location>
    <ligand>
        <name>FMN</name>
        <dbReference type="ChEBI" id="CHEBI:58210"/>
    </ligand>
</feature>
<comment type="cofactor">
    <cofactor evidence="1 11">
        <name>FMN</name>
        <dbReference type="ChEBI" id="CHEBI:58210"/>
    </cofactor>
</comment>
<feature type="binding site" evidence="11">
    <location>
        <begin position="275"/>
        <end position="277"/>
    </location>
    <ligand>
        <name>FMN</name>
        <dbReference type="ChEBI" id="CHEBI:58210"/>
    </ligand>
</feature>
<comment type="subunit">
    <text evidence="10 11">Homooctamer. Dimer of tetramers.</text>
</comment>
<feature type="binding site" evidence="11">
    <location>
        <position position="163"/>
    </location>
    <ligand>
        <name>Mg(2+)</name>
        <dbReference type="ChEBI" id="CHEBI:18420"/>
    </ligand>
</feature>
<dbReference type="Pfam" id="PF01070">
    <property type="entry name" value="FMN_dh"/>
    <property type="match status" value="1"/>
</dbReference>
<keyword evidence="5 11" id="KW-0479">Metal-binding</keyword>
<dbReference type="RefSeq" id="WP_035890811.1">
    <property type="nucleotide sequence ID" value="NZ_JNCF01000054.1"/>
</dbReference>
<keyword evidence="3 11" id="KW-0285">Flavoprotein</keyword>
<dbReference type="EC" id="5.3.3.2" evidence="11"/>
<evidence type="ECO:0000256" key="8">
    <source>
        <dbReference type="ARBA" id="ARBA00023229"/>
    </source>
</evidence>
<name>A0A0A2SP95_9GAMM</name>
<evidence type="ECO:0000256" key="1">
    <source>
        <dbReference type="ARBA" id="ARBA00001917"/>
    </source>
</evidence>
<evidence type="ECO:0000256" key="3">
    <source>
        <dbReference type="ARBA" id="ARBA00022630"/>
    </source>
</evidence>
<feature type="binding site" evidence="11">
    <location>
        <position position="224"/>
    </location>
    <ligand>
        <name>FMN</name>
        <dbReference type="ChEBI" id="CHEBI:58210"/>
    </ligand>
</feature>
<dbReference type="GO" id="GO:0070402">
    <property type="term" value="F:NADPH binding"/>
    <property type="evidence" value="ECO:0007669"/>
    <property type="project" value="UniProtKB-UniRule"/>
</dbReference>
<evidence type="ECO:0000256" key="7">
    <source>
        <dbReference type="ARBA" id="ARBA00022857"/>
    </source>
</evidence>
<evidence type="ECO:0000313" key="13">
    <source>
        <dbReference type="EMBL" id="KGP62582.1"/>
    </source>
</evidence>
<comment type="caution">
    <text evidence="13">The sequence shown here is derived from an EMBL/GenBank/DDBJ whole genome shotgun (WGS) entry which is preliminary data.</text>
</comment>
<dbReference type="GO" id="GO:0016491">
    <property type="term" value="F:oxidoreductase activity"/>
    <property type="evidence" value="ECO:0007669"/>
    <property type="project" value="InterPro"/>
</dbReference>
<dbReference type="NCBIfam" id="TIGR02151">
    <property type="entry name" value="IPP_isom_2"/>
    <property type="match status" value="1"/>
</dbReference>
<dbReference type="EMBL" id="JNCF01000054">
    <property type="protein sequence ID" value="KGP62582.1"/>
    <property type="molecule type" value="Genomic_DNA"/>
</dbReference>
<gene>
    <name evidence="11" type="primary">fni</name>
    <name evidence="13" type="ORF">EP47_08840</name>
</gene>
<keyword evidence="8 11" id="KW-0414">Isoprene biosynthesis</keyword>
<keyword evidence="2 11" id="KW-0963">Cytoplasm</keyword>
<dbReference type="GO" id="GO:0004452">
    <property type="term" value="F:isopentenyl-diphosphate delta-isomerase activity"/>
    <property type="evidence" value="ECO:0007669"/>
    <property type="project" value="UniProtKB-UniRule"/>
</dbReference>
<comment type="cofactor">
    <cofactor evidence="11">
        <name>Mg(2+)</name>
        <dbReference type="ChEBI" id="CHEBI:18420"/>
    </cofactor>
</comment>
<evidence type="ECO:0000256" key="2">
    <source>
        <dbReference type="ARBA" id="ARBA00022490"/>
    </source>
</evidence>
<sequence length="342" mass="37878">MQNEYSQFEQRKRDHIELALMPVNQCIELNPFDHFSLVHEALPNLNFKDISIKSHRFKNSVEKPFIISSMTAGHANALAINHRLMEACSESKWAMGVGSQRRELTDKKAAFEWSPLRRDFPKVSLFSNLGIAQLINTPIPEIQRLIDALHADALIIHCNPLQECIQPEGTTDFQGCWTALEKLVKNLPSPVIIKETGCGFSKNTLIRLNNIGVAAVDVSGVGGTHWGRIEGHRAANDPVRQKTADTFRNWGIDTLQSIRNAVSINPSFEIWGSGGVRNGLDAAKLFALGATTAGFAKPMLEAALDSTEQVLNKMNAIEYELRTAMFCTGSLVLDDLKEKACP</sequence>
<feature type="binding site" evidence="11">
    <location>
        <begin position="99"/>
        <end position="101"/>
    </location>
    <ligand>
        <name>substrate</name>
    </ligand>
</feature>
<feature type="binding site" evidence="11">
    <location>
        <position position="194"/>
    </location>
    <ligand>
        <name>FMN</name>
        <dbReference type="ChEBI" id="CHEBI:58210"/>
    </ligand>
</feature>
<comment type="subcellular location">
    <subcellularLocation>
        <location evidence="11">Cytoplasm</location>
    </subcellularLocation>
</comment>
<dbReference type="AlphaFoldDB" id="A0A0A2SP95"/>
<dbReference type="STRING" id="1498499.EP47_08840"/>
<evidence type="ECO:0000256" key="4">
    <source>
        <dbReference type="ARBA" id="ARBA00022643"/>
    </source>
</evidence>
<keyword evidence="4 11" id="KW-0288">FMN</keyword>
<comment type="cofactor">
    <cofactor evidence="11">
        <name>NADPH</name>
        <dbReference type="ChEBI" id="CHEBI:57783"/>
    </cofactor>
</comment>
<feature type="binding site" evidence="11">
    <location>
        <begin position="11"/>
        <end position="12"/>
    </location>
    <ligand>
        <name>substrate</name>
    </ligand>
</feature>
<evidence type="ECO:0000256" key="9">
    <source>
        <dbReference type="ARBA" id="ARBA00023235"/>
    </source>
</evidence>
<organism evidence="13 14">
    <name type="scientific">Legionella norrlandica</name>
    <dbReference type="NCBI Taxonomy" id="1498499"/>
    <lineage>
        <taxon>Bacteria</taxon>
        <taxon>Pseudomonadati</taxon>
        <taxon>Pseudomonadota</taxon>
        <taxon>Gammaproteobacteria</taxon>
        <taxon>Legionellales</taxon>
        <taxon>Legionellaceae</taxon>
        <taxon>Legionella</taxon>
    </lineage>
</organism>
<evidence type="ECO:0000256" key="11">
    <source>
        <dbReference type="HAMAP-Rule" id="MF_00354"/>
    </source>
</evidence>
<feature type="binding site" evidence="11">
    <location>
        <begin position="69"/>
        <end position="71"/>
    </location>
    <ligand>
        <name>FMN</name>
        <dbReference type="ChEBI" id="CHEBI:58210"/>
    </ligand>
</feature>
<dbReference type="SUPFAM" id="SSF51395">
    <property type="entry name" value="FMN-linked oxidoreductases"/>
    <property type="match status" value="1"/>
</dbReference>
<dbReference type="Proteomes" id="UP000054422">
    <property type="component" value="Unassembled WGS sequence"/>
</dbReference>
<dbReference type="GO" id="GO:0000287">
    <property type="term" value="F:magnesium ion binding"/>
    <property type="evidence" value="ECO:0007669"/>
    <property type="project" value="UniProtKB-UniRule"/>
</dbReference>
<dbReference type="InterPro" id="IPR011179">
    <property type="entry name" value="IPdP_isomerase"/>
</dbReference>